<evidence type="ECO:0000313" key="2">
    <source>
        <dbReference type="Proteomes" id="UP000800041"/>
    </source>
</evidence>
<name>A0A6G1GVE4_9PEZI</name>
<dbReference type="EMBL" id="ML977165">
    <property type="protein sequence ID" value="KAF1984895.1"/>
    <property type="molecule type" value="Genomic_DNA"/>
</dbReference>
<organism evidence="1 2">
    <name type="scientific">Aulographum hederae CBS 113979</name>
    <dbReference type="NCBI Taxonomy" id="1176131"/>
    <lineage>
        <taxon>Eukaryota</taxon>
        <taxon>Fungi</taxon>
        <taxon>Dikarya</taxon>
        <taxon>Ascomycota</taxon>
        <taxon>Pezizomycotina</taxon>
        <taxon>Dothideomycetes</taxon>
        <taxon>Pleosporomycetidae</taxon>
        <taxon>Aulographales</taxon>
        <taxon>Aulographaceae</taxon>
    </lineage>
</organism>
<protein>
    <submittedName>
        <fullName evidence="1">Uncharacterized protein</fullName>
    </submittedName>
</protein>
<keyword evidence="2" id="KW-1185">Reference proteome</keyword>
<dbReference type="AlphaFoldDB" id="A0A6G1GVE4"/>
<reference evidence="1" key="1">
    <citation type="journal article" date="2020" name="Stud. Mycol.">
        <title>101 Dothideomycetes genomes: a test case for predicting lifestyles and emergence of pathogens.</title>
        <authorList>
            <person name="Haridas S."/>
            <person name="Albert R."/>
            <person name="Binder M."/>
            <person name="Bloem J."/>
            <person name="Labutti K."/>
            <person name="Salamov A."/>
            <person name="Andreopoulos B."/>
            <person name="Baker S."/>
            <person name="Barry K."/>
            <person name="Bills G."/>
            <person name="Bluhm B."/>
            <person name="Cannon C."/>
            <person name="Castanera R."/>
            <person name="Culley D."/>
            <person name="Daum C."/>
            <person name="Ezra D."/>
            <person name="Gonzalez J."/>
            <person name="Henrissat B."/>
            <person name="Kuo A."/>
            <person name="Liang C."/>
            <person name="Lipzen A."/>
            <person name="Lutzoni F."/>
            <person name="Magnuson J."/>
            <person name="Mondo S."/>
            <person name="Nolan M."/>
            <person name="Ohm R."/>
            <person name="Pangilinan J."/>
            <person name="Park H.-J."/>
            <person name="Ramirez L."/>
            <person name="Alfaro M."/>
            <person name="Sun H."/>
            <person name="Tritt A."/>
            <person name="Yoshinaga Y."/>
            <person name="Zwiers L.-H."/>
            <person name="Turgeon B."/>
            <person name="Goodwin S."/>
            <person name="Spatafora J."/>
            <person name="Crous P."/>
            <person name="Grigoriev I."/>
        </authorList>
    </citation>
    <scope>NUCLEOTIDE SEQUENCE</scope>
    <source>
        <strain evidence="1">CBS 113979</strain>
    </source>
</reference>
<sequence>MKMRMKMRMKMERRVHENSHQAYIPPSHPHKRGANCNRFISRQNMTLHRSTHCAPQSLRVSISHLLPLASPLSPLVLPPAVVAAGQWCAGAGRKDDVEADKTYAFALPMSPTSSCRHSQLSPSPTYPFHHIVAKVL</sequence>
<accession>A0A6G1GVE4</accession>
<gene>
    <name evidence="1" type="ORF">K402DRAFT_120521</name>
</gene>
<proteinExistence type="predicted"/>
<evidence type="ECO:0000313" key="1">
    <source>
        <dbReference type="EMBL" id="KAF1984895.1"/>
    </source>
</evidence>
<dbReference type="Proteomes" id="UP000800041">
    <property type="component" value="Unassembled WGS sequence"/>
</dbReference>